<accession>A0A645BSV8</accession>
<dbReference type="EMBL" id="VSSQ01022239">
    <property type="protein sequence ID" value="MPM68405.1"/>
    <property type="molecule type" value="Genomic_DNA"/>
</dbReference>
<protein>
    <submittedName>
        <fullName evidence="1">Uncharacterized protein</fullName>
    </submittedName>
</protein>
<gene>
    <name evidence="1" type="ORF">SDC9_115337</name>
</gene>
<sequence>MTFQADNFFSNINTIGENSNFLDKSLRFNLLAEIFQKIINALTKSFIIVKYNLWSLFFDNNQFLSN</sequence>
<name>A0A645BSV8_9ZZZZ</name>
<reference evidence="1" key="1">
    <citation type="submission" date="2019-08" db="EMBL/GenBank/DDBJ databases">
        <authorList>
            <person name="Kucharzyk K."/>
            <person name="Murdoch R.W."/>
            <person name="Higgins S."/>
            <person name="Loffler F."/>
        </authorList>
    </citation>
    <scope>NUCLEOTIDE SEQUENCE</scope>
</reference>
<comment type="caution">
    <text evidence="1">The sequence shown here is derived from an EMBL/GenBank/DDBJ whole genome shotgun (WGS) entry which is preliminary data.</text>
</comment>
<proteinExistence type="predicted"/>
<organism evidence="1">
    <name type="scientific">bioreactor metagenome</name>
    <dbReference type="NCBI Taxonomy" id="1076179"/>
    <lineage>
        <taxon>unclassified sequences</taxon>
        <taxon>metagenomes</taxon>
        <taxon>ecological metagenomes</taxon>
    </lineage>
</organism>
<evidence type="ECO:0000313" key="1">
    <source>
        <dbReference type="EMBL" id="MPM68405.1"/>
    </source>
</evidence>
<dbReference type="AlphaFoldDB" id="A0A645BSV8"/>